<dbReference type="eggNOG" id="COG3893">
    <property type="taxonomic scope" value="Bacteria"/>
</dbReference>
<dbReference type="InterPro" id="IPR038726">
    <property type="entry name" value="PDDEXK_AddAB-type"/>
</dbReference>
<accession>Q2IGD2</accession>
<proteinExistence type="predicted"/>
<gene>
    <name evidence="3" type="ordered locus">Adeh_3877</name>
</gene>
<evidence type="ECO:0000313" key="4">
    <source>
        <dbReference type="Proteomes" id="UP000001935"/>
    </source>
</evidence>
<protein>
    <recommendedName>
        <fullName evidence="2">PD-(D/E)XK endonuclease-like domain-containing protein</fullName>
    </recommendedName>
</protein>
<feature type="region of interest" description="Disordered" evidence="1">
    <location>
        <begin position="279"/>
        <end position="322"/>
    </location>
</feature>
<dbReference type="EMBL" id="CP000251">
    <property type="protein sequence ID" value="ABC83641.1"/>
    <property type="molecule type" value="Genomic_DNA"/>
</dbReference>
<dbReference type="Gene3D" id="3.90.320.10">
    <property type="match status" value="1"/>
</dbReference>
<dbReference type="Proteomes" id="UP000001935">
    <property type="component" value="Chromosome"/>
</dbReference>
<organism evidence="3 4">
    <name type="scientific">Anaeromyxobacter dehalogenans (strain 2CP-C)</name>
    <dbReference type="NCBI Taxonomy" id="290397"/>
    <lineage>
        <taxon>Bacteria</taxon>
        <taxon>Pseudomonadati</taxon>
        <taxon>Myxococcota</taxon>
        <taxon>Myxococcia</taxon>
        <taxon>Myxococcales</taxon>
        <taxon>Cystobacterineae</taxon>
        <taxon>Anaeromyxobacteraceae</taxon>
        <taxon>Anaeromyxobacter</taxon>
    </lineage>
</organism>
<dbReference type="HOGENOM" id="CLU_283233_0_0_7"/>
<dbReference type="KEGG" id="ade:Adeh_3877"/>
<sequence length="1151" mass="121149">MPRSPDVRDQRLLSARLLGCPSTRARAAPACRSPAVRSVLEARVNVTVIDTLGDWADAVAALPAPGPLPARTVLVPSERHAHALRRELARTGRDAALAGTRFLGPLTAAIEVLQAAGVPFTPGEGALRPARLLALFHEDLPLEHFDLDLLRTTRGWDEAFAGAIGDLEAAGLAPRDLPAEPAAARDLARLWSRVEDGAGTSFSSARIFREAAALLARDAGAWPFHGPTLALASGHADAVEARFLRAIPGVRLAVQTDRPAGERHLERVERLFGAEARSALAARGSTGSPRAEEDRDRAVRTPARGSTGSPRAGGPGSSPAGRVTERDLLATYLLADAAVLADPARPRSGGPDGTVDLEEHAGVEAELEATALWVARQVLEARRPLEEIAVLVPDQDPLAGLVADRLARLPFDGGPLPVFVAGGLPAISTAAGARILAVVRALRSHLSAETLAPVLPALRLEGVVDGDRTHLTHGEAMELAFGLGIVGGNPAHPAGALAWSGRAAARAGELEAALAQVHADDDSAERERWRLERTLGSLRAIRPALDALVGVARAVVEGAPLAAIGDVLGGFLTRCLLAPGEGAALPARLVEALAPACAGSLGKALSGDDALQVVEDQLLGLRVAQGRFGEPAVYVGTVAGAAGVSFGAVRIVGLCEGVLPSQPREDPVVPGALREQLERGAPDRVLRRAEDRVAAQAHALVAAVRGARDAVALSAPRVDLARTEREPGAIFIDAAAALARPHAATGAPAEAVPDGAALRRDAFRPAASAAARFRDAHPISDASWLDRVARTAPALPPEWTGTPVVDLARLAALRAPSGPLGPSDGIFDRGGPFPPVPGIAPERPISASALGQLLQCPRLFLMRRILGWDEPASAPSLRELDPLSFGSLLHRVVELFYREHGAAFSRREGRLARWLELARGVADRAFDGLLSEYPLVGEGVRLKERERLHDALREFLAYDWKGGPRRFVGVELPFGTPEAPLSVEADGETLHVHGYIDRVDAEDGVTLVRDLKSGKAHPRAGSEAGPTALRDVQLGLYQLAARKLARRWGTPAKVHGAYAYASGRGEVEERAFRADAGALEQATAEWLATAAHLLAARWFPPSADEGDCTYCPFHVVCGSGAARRAREALADVEDGPLARFRALKLDEGDEE</sequence>
<evidence type="ECO:0000259" key="2">
    <source>
        <dbReference type="Pfam" id="PF12705"/>
    </source>
</evidence>
<dbReference type="eggNOG" id="COG2887">
    <property type="taxonomic scope" value="Bacteria"/>
</dbReference>
<feature type="domain" description="PD-(D/E)XK endonuclease-like" evidence="2">
    <location>
        <begin position="845"/>
        <end position="1117"/>
    </location>
</feature>
<reference evidence="3" key="1">
    <citation type="submission" date="2006-01" db="EMBL/GenBank/DDBJ databases">
        <title>Complete sequence of Anaeromyxobacter dehalogenans 2CP-C.</title>
        <authorList>
            <consortium name="US DOE Joint Genome Institute"/>
            <person name="Copeland A."/>
            <person name="Lucas S."/>
            <person name="Lapidus A."/>
            <person name="Barry K."/>
            <person name="Detter J.C."/>
            <person name="Glavina T."/>
            <person name="Hammon N."/>
            <person name="Israni S."/>
            <person name="Pitluck S."/>
            <person name="Brettin T."/>
            <person name="Bruce D."/>
            <person name="Han C."/>
            <person name="Tapia R."/>
            <person name="Gilna P."/>
            <person name="Kiss H."/>
            <person name="Schmutz J."/>
            <person name="Larimer F."/>
            <person name="Land M."/>
            <person name="Kyrpides N."/>
            <person name="Anderson I."/>
            <person name="Sanford R.A."/>
            <person name="Ritalahti K.M."/>
            <person name="Thomas H.S."/>
            <person name="Kirby J.R."/>
            <person name="Zhulin I.B."/>
            <person name="Loeffler F.E."/>
            <person name="Richardson P."/>
        </authorList>
    </citation>
    <scope>NUCLEOTIDE SEQUENCE</scope>
    <source>
        <strain evidence="3">2CP-C</strain>
    </source>
</reference>
<name>Q2IGD2_ANADE</name>
<dbReference type="InterPro" id="IPR011604">
    <property type="entry name" value="PDDEXK-like_dom_sf"/>
</dbReference>
<dbReference type="STRING" id="290397.Adeh_3877"/>
<dbReference type="SUPFAM" id="SSF52540">
    <property type="entry name" value="P-loop containing nucleoside triphosphate hydrolases"/>
    <property type="match status" value="1"/>
</dbReference>
<feature type="compositionally biased region" description="Basic and acidic residues" evidence="1">
    <location>
        <begin position="290"/>
        <end position="299"/>
    </location>
</feature>
<evidence type="ECO:0000256" key="1">
    <source>
        <dbReference type="SAM" id="MobiDB-lite"/>
    </source>
</evidence>
<dbReference type="InterPro" id="IPR027417">
    <property type="entry name" value="P-loop_NTPase"/>
</dbReference>
<evidence type="ECO:0000313" key="3">
    <source>
        <dbReference type="EMBL" id="ABC83641.1"/>
    </source>
</evidence>
<dbReference type="AlphaFoldDB" id="Q2IGD2"/>
<dbReference type="Pfam" id="PF12705">
    <property type="entry name" value="PDDEXK_1"/>
    <property type="match status" value="1"/>
</dbReference>